<name>A0A317FJT7_9PROT</name>
<dbReference type="PIRSF" id="PIRSF002741">
    <property type="entry name" value="MppA"/>
    <property type="match status" value="1"/>
</dbReference>
<dbReference type="InterPro" id="IPR039424">
    <property type="entry name" value="SBP_5"/>
</dbReference>
<dbReference type="GO" id="GO:1904680">
    <property type="term" value="F:peptide transmembrane transporter activity"/>
    <property type="evidence" value="ECO:0007669"/>
    <property type="project" value="TreeGrafter"/>
</dbReference>
<dbReference type="CDD" id="cd08502">
    <property type="entry name" value="PBP2_NikA_DppA_OppA_like_16"/>
    <property type="match status" value="1"/>
</dbReference>
<dbReference type="OrthoDB" id="7233744at2"/>
<dbReference type="AlphaFoldDB" id="A0A317FJT7"/>
<dbReference type="InterPro" id="IPR006311">
    <property type="entry name" value="TAT_signal"/>
</dbReference>
<dbReference type="Gene3D" id="3.40.190.10">
    <property type="entry name" value="Periplasmic binding protein-like II"/>
    <property type="match status" value="1"/>
</dbReference>
<sequence>MKRRGLLAGGAAAMAAGMLPAAPAVAQNTRAATLRLVPQANLSVLDPIFTTATVTGNHGFYVFDTLYGVDAALSPKPQMAEGHEVSSDGLTWRIRLREGLRFHDGEPVRAVDCVASIQRWCAREPFGQLLARQVEEWSTPDDRTMVIRLKRPFPLLLDALAKPDSSVPFIMPERLAKTDPNRGVTEMIGSGPYRFIASEFNSGSKVVYEKFDGYVPRQEAPTWTMGAKVAHFRRIEWHILPDAATAAAALQAGEVDWWERPHPDLQQLLARSRDIRREATDPSGRMAVMRMNNLHPPFDDVRIRRAVRLSVAQDEYMRASRGDDRTDWEVGRSLWPRHTPYFEDLGEAVMPGDLDKARAALREAGYAGQKVVIINPTDFPDIGPLGQVSADRLKRIGMNVELAETDWGTVVQRRGSREPVERGGWSMLHTTGGASAWANPATSFLVRGQGERGWFGWWKSDKAEELAEAWLFAPDPARQRALASELGRLALDEAAFVPLGQFVIRTAFRRDITGILPGSSPYPWNVRRT</sequence>
<evidence type="ECO:0000256" key="3">
    <source>
        <dbReference type="ARBA" id="ARBA00022729"/>
    </source>
</evidence>
<evidence type="ECO:0000256" key="1">
    <source>
        <dbReference type="ARBA" id="ARBA00004418"/>
    </source>
</evidence>
<dbReference type="PANTHER" id="PTHR30290">
    <property type="entry name" value="PERIPLASMIC BINDING COMPONENT OF ABC TRANSPORTER"/>
    <property type="match status" value="1"/>
</dbReference>
<dbReference type="Gene3D" id="3.90.76.10">
    <property type="entry name" value="Dipeptide-binding Protein, Domain 1"/>
    <property type="match status" value="1"/>
</dbReference>
<evidence type="ECO:0000313" key="6">
    <source>
        <dbReference type="EMBL" id="PWS39334.1"/>
    </source>
</evidence>
<dbReference type="GO" id="GO:0015833">
    <property type="term" value="P:peptide transport"/>
    <property type="evidence" value="ECO:0007669"/>
    <property type="project" value="TreeGrafter"/>
</dbReference>
<dbReference type="SUPFAM" id="SSF53850">
    <property type="entry name" value="Periplasmic binding protein-like II"/>
    <property type="match status" value="1"/>
</dbReference>
<protein>
    <submittedName>
        <fullName evidence="6">ABC transporter substrate-binding protein</fullName>
    </submittedName>
</protein>
<evidence type="ECO:0000256" key="2">
    <source>
        <dbReference type="ARBA" id="ARBA00005695"/>
    </source>
</evidence>
<dbReference type="InterPro" id="IPR030678">
    <property type="entry name" value="Peptide/Ni-bd"/>
</dbReference>
<comment type="caution">
    <text evidence="6">The sequence shown here is derived from an EMBL/GenBank/DDBJ whole genome shotgun (WGS) entry which is preliminary data.</text>
</comment>
<feature type="signal peptide" evidence="4">
    <location>
        <begin position="1"/>
        <end position="26"/>
    </location>
</feature>
<dbReference type="InterPro" id="IPR000914">
    <property type="entry name" value="SBP_5_dom"/>
</dbReference>
<organism evidence="6 7">
    <name type="scientific">Falsiroseomonas bella</name>
    <dbReference type="NCBI Taxonomy" id="2184016"/>
    <lineage>
        <taxon>Bacteria</taxon>
        <taxon>Pseudomonadati</taxon>
        <taxon>Pseudomonadota</taxon>
        <taxon>Alphaproteobacteria</taxon>
        <taxon>Acetobacterales</taxon>
        <taxon>Roseomonadaceae</taxon>
        <taxon>Falsiroseomonas</taxon>
    </lineage>
</organism>
<dbReference type="PROSITE" id="PS51318">
    <property type="entry name" value="TAT"/>
    <property type="match status" value="1"/>
</dbReference>
<dbReference type="Gene3D" id="3.10.105.10">
    <property type="entry name" value="Dipeptide-binding Protein, Domain 3"/>
    <property type="match status" value="1"/>
</dbReference>
<dbReference type="Pfam" id="PF00496">
    <property type="entry name" value="SBP_bac_5"/>
    <property type="match status" value="1"/>
</dbReference>
<keyword evidence="7" id="KW-1185">Reference proteome</keyword>
<comment type="similarity">
    <text evidence="2">Belongs to the bacterial solute-binding protein 5 family.</text>
</comment>
<evidence type="ECO:0000313" key="7">
    <source>
        <dbReference type="Proteomes" id="UP000245765"/>
    </source>
</evidence>
<reference evidence="7" key="1">
    <citation type="submission" date="2018-05" db="EMBL/GenBank/DDBJ databases">
        <authorList>
            <person name="Du Z."/>
            <person name="Wang X."/>
        </authorList>
    </citation>
    <scope>NUCLEOTIDE SEQUENCE [LARGE SCALE GENOMIC DNA]</scope>
    <source>
        <strain evidence="7">CQN31</strain>
    </source>
</reference>
<evidence type="ECO:0000259" key="5">
    <source>
        <dbReference type="Pfam" id="PF00496"/>
    </source>
</evidence>
<gene>
    <name evidence="6" type="ORF">DFH01_05725</name>
</gene>
<evidence type="ECO:0000256" key="4">
    <source>
        <dbReference type="SAM" id="SignalP"/>
    </source>
</evidence>
<proteinExistence type="inferred from homology"/>
<dbReference type="GO" id="GO:0043190">
    <property type="term" value="C:ATP-binding cassette (ABC) transporter complex"/>
    <property type="evidence" value="ECO:0007669"/>
    <property type="project" value="InterPro"/>
</dbReference>
<dbReference type="EMBL" id="QGNA01000001">
    <property type="protein sequence ID" value="PWS39334.1"/>
    <property type="molecule type" value="Genomic_DNA"/>
</dbReference>
<dbReference type="GO" id="GO:0030288">
    <property type="term" value="C:outer membrane-bounded periplasmic space"/>
    <property type="evidence" value="ECO:0007669"/>
    <property type="project" value="UniProtKB-ARBA"/>
</dbReference>
<dbReference type="RefSeq" id="WP_109869955.1">
    <property type="nucleotide sequence ID" value="NZ_QGNA01000001.1"/>
</dbReference>
<feature type="chain" id="PRO_5016338703" evidence="4">
    <location>
        <begin position="27"/>
        <end position="529"/>
    </location>
</feature>
<dbReference type="Proteomes" id="UP000245765">
    <property type="component" value="Unassembled WGS sequence"/>
</dbReference>
<accession>A0A317FJT7</accession>
<dbReference type="PANTHER" id="PTHR30290:SF38">
    <property type="entry name" value="D,D-DIPEPTIDE-BINDING PERIPLASMIC PROTEIN DDPA-RELATED"/>
    <property type="match status" value="1"/>
</dbReference>
<keyword evidence="3 4" id="KW-0732">Signal</keyword>
<feature type="domain" description="Solute-binding protein family 5" evidence="5">
    <location>
        <begin position="75"/>
        <end position="435"/>
    </location>
</feature>
<comment type="subcellular location">
    <subcellularLocation>
        <location evidence="1">Periplasm</location>
    </subcellularLocation>
</comment>